<dbReference type="Pfam" id="PF04082">
    <property type="entry name" value="Fungal_trans"/>
    <property type="match status" value="1"/>
</dbReference>
<dbReference type="OrthoDB" id="2154091at2759"/>
<evidence type="ECO:0000256" key="6">
    <source>
        <dbReference type="ARBA" id="ARBA00023242"/>
    </source>
</evidence>
<dbReference type="GO" id="GO:0003677">
    <property type="term" value="F:DNA binding"/>
    <property type="evidence" value="ECO:0007669"/>
    <property type="project" value="UniProtKB-KW"/>
</dbReference>
<dbReference type="GO" id="GO:0006351">
    <property type="term" value="P:DNA-templated transcription"/>
    <property type="evidence" value="ECO:0007669"/>
    <property type="project" value="InterPro"/>
</dbReference>
<evidence type="ECO:0000256" key="2">
    <source>
        <dbReference type="ARBA" id="ARBA00022833"/>
    </source>
</evidence>
<accession>A0A8H4QFC3</accession>
<dbReference type="InterPro" id="IPR051615">
    <property type="entry name" value="Transcr_Regulatory_Elem"/>
</dbReference>
<dbReference type="GO" id="GO:0008270">
    <property type="term" value="F:zinc ion binding"/>
    <property type="evidence" value="ECO:0007669"/>
    <property type="project" value="InterPro"/>
</dbReference>
<feature type="region of interest" description="Disordered" evidence="7">
    <location>
        <begin position="109"/>
        <end position="132"/>
    </location>
</feature>
<dbReference type="PANTHER" id="PTHR31313">
    <property type="entry name" value="TY1 ENHANCER ACTIVATOR"/>
    <property type="match status" value="1"/>
</dbReference>
<keyword evidence="10" id="KW-1185">Reference proteome</keyword>
<evidence type="ECO:0000259" key="8">
    <source>
        <dbReference type="SMART" id="SM00906"/>
    </source>
</evidence>
<keyword evidence="4" id="KW-0238">DNA-binding</keyword>
<name>A0A8H4QFC3_9HELO</name>
<dbReference type="Proteomes" id="UP000566819">
    <property type="component" value="Unassembled WGS sequence"/>
</dbReference>
<evidence type="ECO:0000313" key="10">
    <source>
        <dbReference type="Proteomes" id="UP000566819"/>
    </source>
</evidence>
<proteinExistence type="predicted"/>
<feature type="compositionally biased region" description="Polar residues" evidence="7">
    <location>
        <begin position="48"/>
        <end position="73"/>
    </location>
</feature>
<evidence type="ECO:0000256" key="5">
    <source>
        <dbReference type="ARBA" id="ARBA00023163"/>
    </source>
</evidence>
<dbReference type="EMBL" id="JAAMPI010002687">
    <property type="protein sequence ID" value="KAF4609843.1"/>
    <property type="molecule type" value="Genomic_DNA"/>
</dbReference>
<protein>
    <recommendedName>
        <fullName evidence="8">Xylanolytic transcriptional activator regulatory domain-containing protein</fullName>
    </recommendedName>
</protein>
<feature type="compositionally biased region" description="Polar residues" evidence="7">
    <location>
        <begin position="120"/>
        <end position="132"/>
    </location>
</feature>
<keyword evidence="2" id="KW-0862">Zinc</keyword>
<keyword evidence="5" id="KW-0804">Transcription</keyword>
<evidence type="ECO:0000256" key="1">
    <source>
        <dbReference type="ARBA" id="ARBA00022723"/>
    </source>
</evidence>
<dbReference type="SMART" id="SM00906">
    <property type="entry name" value="Fungal_trans"/>
    <property type="match status" value="1"/>
</dbReference>
<sequence length="665" mass="74419">MLEKRIDLLERALESYSLDVEESVARVLKNTIKDPKSRAGSDGIAGLENQSPSAYSTGRSDQSSTMETLPSSSKDPRKEVEGILTVEASLNFDQDGEFRYFGPSSGRLQFQTETGEDSENGIQDSTPKSSIQSTMADGVSARKNQLIQSVMKDIQVSAELKDHLVDLYFAWEQPWCWVINERLFRESERHGGRFCNPLLLNCILAIASRFTDRVDVRSDSSDPNTAGSLFFDNAEVLLHYDLKWPTITTIQSLSIMGTMYVAVGADAAGWLHQGMANRLAIDMGLNLDPTSMEREPIISAEEIELRRQVYWALYCHDKLFASYTGRVCTMLNFQGVVNLPKVDPSCQGREDSWSFQTDEKFPLFTIRTSFASLQYSTITLCQILERILLNLYAPQPLSLNAERNTLLASCAAELTTWHRDLPSEMRIEPSASAMRVPHVFTLHMTYHTAIILLHKPFLTATRPNDIGRKTYDPSTTNPTVINASLACCQAAESICEISEKYRQIFGSFRRCPLTATHCNLMAALVSLQIPQSSKNQNMVPFDTCATVLHELSDSWLPPKRLLQNLLNLRSKKMGIMEISTPHSDQGRDEDLLGQPTIAELRSLSNSIRETTEVFQGVDVDTTTNIWGPFSLNSSTAPFLVGDDLGIPSYTLPEDYGIFEVYNQGF</sequence>
<evidence type="ECO:0000256" key="4">
    <source>
        <dbReference type="ARBA" id="ARBA00023125"/>
    </source>
</evidence>
<keyword evidence="3" id="KW-0805">Transcription regulation</keyword>
<dbReference type="AlphaFoldDB" id="A0A8H4QFC3"/>
<dbReference type="PANTHER" id="PTHR31313:SF83">
    <property type="entry name" value="ZN(II)2CYS6 TRANSCRIPTION FACTOR (EUROFUNG)"/>
    <property type="match status" value="1"/>
</dbReference>
<evidence type="ECO:0000313" key="9">
    <source>
        <dbReference type="EMBL" id="KAF4609843.1"/>
    </source>
</evidence>
<feature type="region of interest" description="Disordered" evidence="7">
    <location>
        <begin position="34"/>
        <end position="79"/>
    </location>
</feature>
<keyword evidence="6" id="KW-0539">Nucleus</keyword>
<dbReference type="InterPro" id="IPR007219">
    <property type="entry name" value="XnlR_reg_dom"/>
</dbReference>
<keyword evidence="1" id="KW-0479">Metal-binding</keyword>
<comment type="caution">
    <text evidence="9">The sequence shown here is derived from an EMBL/GenBank/DDBJ whole genome shotgun (WGS) entry which is preliminary data.</text>
</comment>
<evidence type="ECO:0000256" key="7">
    <source>
        <dbReference type="SAM" id="MobiDB-lite"/>
    </source>
</evidence>
<feature type="domain" description="Xylanolytic transcriptional activator regulatory" evidence="8">
    <location>
        <begin position="269"/>
        <end position="346"/>
    </location>
</feature>
<organism evidence="9 10">
    <name type="scientific">Cudoniella acicularis</name>
    <dbReference type="NCBI Taxonomy" id="354080"/>
    <lineage>
        <taxon>Eukaryota</taxon>
        <taxon>Fungi</taxon>
        <taxon>Dikarya</taxon>
        <taxon>Ascomycota</taxon>
        <taxon>Pezizomycotina</taxon>
        <taxon>Leotiomycetes</taxon>
        <taxon>Helotiales</taxon>
        <taxon>Tricladiaceae</taxon>
        <taxon>Cudoniella</taxon>
    </lineage>
</organism>
<dbReference type="CDD" id="cd12148">
    <property type="entry name" value="fungal_TF_MHR"/>
    <property type="match status" value="1"/>
</dbReference>
<evidence type="ECO:0000256" key="3">
    <source>
        <dbReference type="ARBA" id="ARBA00023015"/>
    </source>
</evidence>
<gene>
    <name evidence="9" type="ORF">G7Y89_g15780</name>
</gene>
<reference evidence="9 10" key="1">
    <citation type="submission" date="2020-03" db="EMBL/GenBank/DDBJ databases">
        <title>Draft Genome Sequence of Cudoniella acicularis.</title>
        <authorList>
            <person name="Buettner E."/>
            <person name="Kellner H."/>
        </authorList>
    </citation>
    <scope>NUCLEOTIDE SEQUENCE [LARGE SCALE GENOMIC DNA]</scope>
    <source>
        <strain evidence="9 10">DSM 108380</strain>
    </source>
</reference>